<dbReference type="InParanoid" id="A0A066VVF1"/>
<protein>
    <recommendedName>
        <fullName evidence="3">DUF4219 domain-containing protein</fullName>
    </recommendedName>
</protein>
<dbReference type="GeneID" id="25264610"/>
<dbReference type="Pfam" id="PF14223">
    <property type="entry name" value="Retrotran_gag_2"/>
    <property type="match status" value="1"/>
</dbReference>
<reference evidence="1 2" key="1">
    <citation type="submission" date="2014-05" db="EMBL/GenBank/DDBJ databases">
        <title>Draft genome sequence of a rare smut relative, Tilletiaria anomala UBC 951.</title>
        <authorList>
            <consortium name="DOE Joint Genome Institute"/>
            <person name="Toome M."/>
            <person name="Kuo A."/>
            <person name="Henrissat B."/>
            <person name="Lipzen A."/>
            <person name="Tritt A."/>
            <person name="Yoshinaga Y."/>
            <person name="Zane M."/>
            <person name="Barry K."/>
            <person name="Grigoriev I.V."/>
            <person name="Spatafora J.W."/>
            <person name="Aimea M.C."/>
        </authorList>
    </citation>
    <scope>NUCLEOTIDE SEQUENCE [LARGE SCALE GENOMIC DNA]</scope>
    <source>
        <strain evidence="1 2">UBC 951</strain>
    </source>
</reference>
<proteinExistence type="predicted"/>
<name>A0A066VVF1_TILAU</name>
<evidence type="ECO:0000313" key="1">
    <source>
        <dbReference type="EMBL" id="KDN44258.1"/>
    </source>
</evidence>
<keyword evidence="2" id="KW-1185">Reference proteome</keyword>
<dbReference type="AlphaFoldDB" id="A0A066VVF1"/>
<comment type="caution">
    <text evidence="1">The sequence shown here is derived from an EMBL/GenBank/DDBJ whole genome shotgun (WGS) entry which is preliminary data.</text>
</comment>
<dbReference type="RefSeq" id="XP_013242709.1">
    <property type="nucleotide sequence ID" value="XM_013387255.1"/>
</dbReference>
<evidence type="ECO:0008006" key="3">
    <source>
        <dbReference type="Google" id="ProtNLM"/>
    </source>
</evidence>
<accession>A0A066VVF1</accession>
<organism evidence="1 2">
    <name type="scientific">Tilletiaria anomala (strain ATCC 24038 / CBS 436.72 / UBC 951)</name>
    <dbReference type="NCBI Taxonomy" id="1037660"/>
    <lineage>
        <taxon>Eukaryota</taxon>
        <taxon>Fungi</taxon>
        <taxon>Dikarya</taxon>
        <taxon>Basidiomycota</taxon>
        <taxon>Ustilaginomycotina</taxon>
        <taxon>Exobasidiomycetes</taxon>
        <taxon>Georgefischeriales</taxon>
        <taxon>Tilletiariaceae</taxon>
        <taxon>Tilletiaria</taxon>
    </lineage>
</organism>
<dbReference type="EMBL" id="JMSN01000053">
    <property type="protein sequence ID" value="KDN44258.1"/>
    <property type="molecule type" value="Genomic_DNA"/>
</dbReference>
<evidence type="ECO:0000313" key="2">
    <source>
        <dbReference type="Proteomes" id="UP000027361"/>
    </source>
</evidence>
<gene>
    <name evidence="1" type="ORF">K437DRAFT_257126</name>
</gene>
<dbReference type="OrthoDB" id="7764212at2759"/>
<dbReference type="HOGENOM" id="CLU_1760058_0_0_1"/>
<dbReference type="Proteomes" id="UP000027361">
    <property type="component" value="Unassembled WGS sequence"/>
</dbReference>
<sequence length="148" mass="16523">MSANATSPWATASIEKLYGGNRDLWAFKVRILITTGQWGYVTGMVSKPLIEDGAVTEYGCRQEEALATLTLGIDDKIAGSIRMVKAAKELWTTLEAEYQPKKGVALFLPKRDFWTVKKFILTVEANSQYKKCFLTEHPESLRGSAVRC</sequence>